<organism evidence="1 2">
    <name type="scientific">Flavobacterium piscis</name>
    <dbReference type="NCBI Taxonomy" id="1114874"/>
    <lineage>
        <taxon>Bacteria</taxon>
        <taxon>Pseudomonadati</taxon>
        <taxon>Bacteroidota</taxon>
        <taxon>Flavobacteriia</taxon>
        <taxon>Flavobacteriales</taxon>
        <taxon>Flavobacteriaceae</taxon>
        <taxon>Flavobacterium</taxon>
    </lineage>
</organism>
<proteinExistence type="predicted"/>
<dbReference type="RefSeq" id="WP_310279444.1">
    <property type="nucleotide sequence ID" value="NZ_JAVDWQ010000003.1"/>
</dbReference>
<dbReference type="EMBL" id="JAVDWQ010000003">
    <property type="protein sequence ID" value="MDR7209311.1"/>
    <property type="molecule type" value="Genomic_DNA"/>
</dbReference>
<gene>
    <name evidence="1" type="ORF">J2W48_001244</name>
</gene>
<keyword evidence="2" id="KW-1185">Reference proteome</keyword>
<comment type="caution">
    <text evidence="1">The sequence shown here is derived from an EMBL/GenBank/DDBJ whole genome shotgun (WGS) entry which is preliminary data.</text>
</comment>
<dbReference type="Proteomes" id="UP001269081">
    <property type="component" value="Unassembled WGS sequence"/>
</dbReference>
<protein>
    <submittedName>
        <fullName evidence="1">Uncharacterized protein</fullName>
    </submittedName>
</protein>
<evidence type="ECO:0000313" key="1">
    <source>
        <dbReference type="EMBL" id="MDR7209311.1"/>
    </source>
</evidence>
<reference evidence="1 2" key="1">
    <citation type="submission" date="2023-07" db="EMBL/GenBank/DDBJ databases">
        <title>Sorghum-associated microbial communities from plants grown in Nebraska, USA.</title>
        <authorList>
            <person name="Schachtman D."/>
        </authorList>
    </citation>
    <scope>NUCLEOTIDE SEQUENCE [LARGE SCALE GENOMIC DNA]</scope>
    <source>
        <strain evidence="1 2">4129</strain>
    </source>
</reference>
<evidence type="ECO:0000313" key="2">
    <source>
        <dbReference type="Proteomes" id="UP001269081"/>
    </source>
</evidence>
<name>A0ABU1Y716_9FLAO</name>
<sequence length="110" mass="12910">MKTNDALLILFLLSAPITFECNKWKQKNVEKNVKVEKKESHIEKLGYMFEDACFIDYLKIPSEHISGFKFYIVENVYAGMLLETRDRPKLIFLISELALKYNEILSSENK</sequence>
<accession>A0ABU1Y716</accession>